<evidence type="ECO:0000256" key="1">
    <source>
        <dbReference type="SAM" id="Coils"/>
    </source>
</evidence>
<comment type="caution">
    <text evidence="2">The sequence shown here is derived from an EMBL/GenBank/DDBJ whole genome shotgun (WGS) entry which is preliminary data.</text>
</comment>
<dbReference type="Proteomes" id="UP000198211">
    <property type="component" value="Unassembled WGS sequence"/>
</dbReference>
<name>A0A225UTS7_9STRA</name>
<sequence>MALAPVSWDAPPVSDVHLAGVPASIVAMQGGAKVYPGHGGLEVLLCFEILDAADAQDLNTLIGGDVADCLPTLCQSVAPVSLAAEVNYITGQRELAALLSQFPLDRLAERMISSLSFIRRLLAKIRYLRLASEAEGCGTLSSETLVGRENLDIMRREWTAMCRHWGQRVRALKQDRIDSEDFLRQGHRDAKFHHQARIRELTDQVARLQDQLRDSETARQAAERRAAEHILDVIALVDFLMGNQPKINMMFNWIRLAALLHHFAEGTPIPEGWLTNYNVVGLDDPRCECPEYARPSPWTSNEGFNVRVADRQPETEGVCCARCAFGQASNLESGSGPETNVRDARDLAEAGRALPAGMLWIDVREDVQYLLLSGMDFKFTMEWVSESQAG</sequence>
<organism evidence="2 3">
    <name type="scientific">Phytophthora megakarya</name>
    <dbReference type="NCBI Taxonomy" id="4795"/>
    <lineage>
        <taxon>Eukaryota</taxon>
        <taxon>Sar</taxon>
        <taxon>Stramenopiles</taxon>
        <taxon>Oomycota</taxon>
        <taxon>Peronosporomycetes</taxon>
        <taxon>Peronosporales</taxon>
        <taxon>Peronosporaceae</taxon>
        <taxon>Phytophthora</taxon>
    </lineage>
</organism>
<accession>A0A225UTS7</accession>
<dbReference type="AlphaFoldDB" id="A0A225UTS7"/>
<gene>
    <name evidence="2" type="ORF">PHMEG_00033186</name>
</gene>
<evidence type="ECO:0000313" key="2">
    <source>
        <dbReference type="EMBL" id="OWY96524.1"/>
    </source>
</evidence>
<keyword evidence="1" id="KW-0175">Coiled coil</keyword>
<keyword evidence="3" id="KW-1185">Reference proteome</keyword>
<reference evidence="3" key="1">
    <citation type="submission" date="2017-03" db="EMBL/GenBank/DDBJ databases">
        <title>Phytopthora megakarya and P. palmivora, two closely related causual agents of cacao black pod achieved similar genome size and gene model numbers by different mechanisms.</title>
        <authorList>
            <person name="Ali S."/>
            <person name="Shao J."/>
            <person name="Larry D.J."/>
            <person name="Kronmiller B."/>
            <person name="Shen D."/>
            <person name="Strem M.D."/>
            <person name="Melnick R.L."/>
            <person name="Guiltinan M.J."/>
            <person name="Tyler B.M."/>
            <person name="Meinhardt L.W."/>
            <person name="Bailey B.A."/>
        </authorList>
    </citation>
    <scope>NUCLEOTIDE SEQUENCE [LARGE SCALE GENOMIC DNA]</scope>
    <source>
        <strain evidence="3">zdho120</strain>
    </source>
</reference>
<evidence type="ECO:0000313" key="3">
    <source>
        <dbReference type="Proteomes" id="UP000198211"/>
    </source>
</evidence>
<feature type="coiled-coil region" evidence="1">
    <location>
        <begin position="191"/>
        <end position="225"/>
    </location>
</feature>
<dbReference type="EMBL" id="NBNE01011510">
    <property type="protein sequence ID" value="OWY96524.1"/>
    <property type="molecule type" value="Genomic_DNA"/>
</dbReference>
<protein>
    <submittedName>
        <fullName evidence="2">Uncharacterized protein</fullName>
    </submittedName>
</protein>
<proteinExistence type="predicted"/>